<keyword evidence="1" id="KW-0812">Transmembrane</keyword>
<evidence type="ECO:0000256" key="1">
    <source>
        <dbReference type="SAM" id="Phobius"/>
    </source>
</evidence>
<evidence type="ECO:0000313" key="3">
    <source>
        <dbReference type="Proteomes" id="UP001374584"/>
    </source>
</evidence>
<reference evidence="2 3" key="1">
    <citation type="submission" date="2024-01" db="EMBL/GenBank/DDBJ databases">
        <title>The genomes of 5 underutilized Papilionoideae crops provide insights into root nodulation and disease resistanc.</title>
        <authorList>
            <person name="Jiang F."/>
        </authorList>
    </citation>
    <scope>NUCLEOTIDE SEQUENCE [LARGE SCALE GENOMIC DNA]</scope>
    <source>
        <strain evidence="2">JINMINGXINNONG_FW02</strain>
        <tissue evidence="2">Leaves</tissue>
    </source>
</reference>
<accession>A0AAN9MN84</accession>
<keyword evidence="3" id="KW-1185">Reference proteome</keyword>
<organism evidence="2 3">
    <name type="scientific">Phaseolus coccineus</name>
    <name type="common">Scarlet runner bean</name>
    <name type="synonym">Phaseolus multiflorus</name>
    <dbReference type="NCBI Taxonomy" id="3886"/>
    <lineage>
        <taxon>Eukaryota</taxon>
        <taxon>Viridiplantae</taxon>
        <taxon>Streptophyta</taxon>
        <taxon>Embryophyta</taxon>
        <taxon>Tracheophyta</taxon>
        <taxon>Spermatophyta</taxon>
        <taxon>Magnoliopsida</taxon>
        <taxon>eudicotyledons</taxon>
        <taxon>Gunneridae</taxon>
        <taxon>Pentapetalae</taxon>
        <taxon>rosids</taxon>
        <taxon>fabids</taxon>
        <taxon>Fabales</taxon>
        <taxon>Fabaceae</taxon>
        <taxon>Papilionoideae</taxon>
        <taxon>50 kb inversion clade</taxon>
        <taxon>NPAAA clade</taxon>
        <taxon>indigoferoid/millettioid clade</taxon>
        <taxon>Phaseoleae</taxon>
        <taxon>Phaseolus</taxon>
    </lineage>
</organism>
<dbReference type="Proteomes" id="UP001374584">
    <property type="component" value="Unassembled WGS sequence"/>
</dbReference>
<dbReference type="AlphaFoldDB" id="A0AAN9MN84"/>
<proteinExistence type="predicted"/>
<dbReference type="EMBL" id="JAYMYR010000006">
    <property type="protein sequence ID" value="KAK7357571.1"/>
    <property type="molecule type" value="Genomic_DNA"/>
</dbReference>
<keyword evidence="1" id="KW-1133">Transmembrane helix</keyword>
<comment type="caution">
    <text evidence="2">The sequence shown here is derived from an EMBL/GenBank/DDBJ whole genome shotgun (WGS) entry which is preliminary data.</text>
</comment>
<protein>
    <submittedName>
        <fullName evidence="2">Uncharacterized protein</fullName>
    </submittedName>
</protein>
<feature type="transmembrane region" description="Helical" evidence="1">
    <location>
        <begin position="27"/>
        <end position="48"/>
    </location>
</feature>
<keyword evidence="1" id="KW-0472">Membrane</keyword>
<evidence type="ECO:0000313" key="2">
    <source>
        <dbReference type="EMBL" id="KAK7357571.1"/>
    </source>
</evidence>
<name>A0AAN9MN84_PHACN</name>
<feature type="transmembrane region" description="Helical" evidence="1">
    <location>
        <begin position="54"/>
        <end position="72"/>
    </location>
</feature>
<gene>
    <name evidence="2" type="ORF">VNO80_16863</name>
</gene>
<sequence length="161" mass="18621">MPRQSLTLFQHMYKTVSDYFLQKCMDLMFLLCTYYCSTVAHCLPLMSWSNGFSIVSYLIVMCYCIDGITWTLRVSGFAKVFLFDTTERGRGRRNGREIKKRESSRTGVLDWPRAAKNIFKFQKIKRMGTNHGYEVGLHGMQTAQPLLVHREPTLISKKASS</sequence>